<evidence type="ECO:0008006" key="4">
    <source>
        <dbReference type="Google" id="ProtNLM"/>
    </source>
</evidence>
<protein>
    <recommendedName>
        <fullName evidence="4">Cell wall-binding repeat-containing protein</fullName>
    </recommendedName>
</protein>
<evidence type="ECO:0000313" key="2">
    <source>
        <dbReference type="EMBL" id="GAA2042453.1"/>
    </source>
</evidence>
<dbReference type="Pfam" id="PF04122">
    <property type="entry name" value="CW_binding_2"/>
    <property type="match status" value="3"/>
</dbReference>
<name>A0ABP5GB88_9MICO</name>
<dbReference type="RefSeq" id="WP_344376458.1">
    <property type="nucleotide sequence ID" value="NZ_BAAAPW010000005.1"/>
</dbReference>
<evidence type="ECO:0000313" key="3">
    <source>
        <dbReference type="Proteomes" id="UP001501196"/>
    </source>
</evidence>
<reference evidence="3" key="1">
    <citation type="journal article" date="2019" name="Int. J. Syst. Evol. Microbiol.">
        <title>The Global Catalogue of Microorganisms (GCM) 10K type strain sequencing project: providing services to taxonomists for standard genome sequencing and annotation.</title>
        <authorList>
            <consortium name="The Broad Institute Genomics Platform"/>
            <consortium name="The Broad Institute Genome Sequencing Center for Infectious Disease"/>
            <person name="Wu L."/>
            <person name="Ma J."/>
        </authorList>
    </citation>
    <scope>NUCLEOTIDE SEQUENCE [LARGE SCALE GENOMIC DNA]</scope>
    <source>
        <strain evidence="3">JCM 15672</strain>
    </source>
</reference>
<accession>A0ABP5GB88</accession>
<dbReference type="EMBL" id="BAAAPW010000005">
    <property type="protein sequence ID" value="GAA2042453.1"/>
    <property type="molecule type" value="Genomic_DNA"/>
</dbReference>
<evidence type="ECO:0000256" key="1">
    <source>
        <dbReference type="SAM" id="SignalP"/>
    </source>
</evidence>
<dbReference type="Gene3D" id="3.40.50.12090">
    <property type="match status" value="1"/>
</dbReference>
<dbReference type="PANTHER" id="PTHR30032:SF8">
    <property type="entry name" value="GERMINATION-SPECIFIC N-ACETYLMURAMOYL-L-ALANINE AMIDASE"/>
    <property type="match status" value="1"/>
</dbReference>
<keyword evidence="1" id="KW-0732">Signal</keyword>
<dbReference type="Proteomes" id="UP001501196">
    <property type="component" value="Unassembled WGS sequence"/>
</dbReference>
<proteinExistence type="predicted"/>
<comment type="caution">
    <text evidence="2">The sequence shown here is derived from an EMBL/GenBank/DDBJ whole genome shotgun (WGS) entry which is preliminary data.</text>
</comment>
<dbReference type="InterPro" id="IPR051922">
    <property type="entry name" value="Bact_Sporulation_Assoc"/>
</dbReference>
<sequence length="351" mass="37027">MRRRHALRLLATGLALVVGIGALTAAPAEEAQAERFCDKHPRTLSGTVERISGADRFATAVAISKRHFDAGTCRVYVASGLDFPDALAGAADASGTVVPYPVLLVRPDSIPAVVAAELKRLDPDDIVVLGGTASVSDRVFRQLEGYAETSVMRVGGRDRYDTAVQMFLSVPTSTDRVYIASGQGFPDALAAGSLAGRDYAPLLLTSRYAVPEVVKEHLRQRKPKHIIIVGGTGAVSSAVESTLRSYASESVTRIAGKDRFATAVEVSKQRAQWPAGIAYVASGLAYPDALTATPAAQIHGVSVLLVAPNSIPAVVDQELKRLQPRHIVILGGTGAVSADVERKLQGYLVAP</sequence>
<organism evidence="2 3">
    <name type="scientific">Agromyces tropicus</name>
    <dbReference type="NCBI Taxonomy" id="555371"/>
    <lineage>
        <taxon>Bacteria</taxon>
        <taxon>Bacillati</taxon>
        <taxon>Actinomycetota</taxon>
        <taxon>Actinomycetes</taxon>
        <taxon>Micrococcales</taxon>
        <taxon>Microbacteriaceae</taxon>
        <taxon>Agromyces</taxon>
    </lineage>
</organism>
<feature type="chain" id="PRO_5047324001" description="Cell wall-binding repeat-containing protein" evidence="1">
    <location>
        <begin position="26"/>
        <end position="351"/>
    </location>
</feature>
<dbReference type="PANTHER" id="PTHR30032">
    <property type="entry name" value="N-ACETYLMURAMOYL-L-ALANINE AMIDASE-RELATED"/>
    <property type="match status" value="1"/>
</dbReference>
<keyword evidence="3" id="KW-1185">Reference proteome</keyword>
<gene>
    <name evidence="2" type="ORF">GCM10009819_31110</name>
</gene>
<dbReference type="InterPro" id="IPR007253">
    <property type="entry name" value="Cell_wall-bd_2"/>
</dbReference>
<feature type="signal peptide" evidence="1">
    <location>
        <begin position="1"/>
        <end position="25"/>
    </location>
</feature>